<evidence type="ECO:0000256" key="2">
    <source>
        <dbReference type="ARBA" id="ARBA00022475"/>
    </source>
</evidence>
<evidence type="ECO:0000256" key="9">
    <source>
        <dbReference type="ARBA" id="ARBA00061532"/>
    </source>
</evidence>
<dbReference type="GO" id="GO:0005886">
    <property type="term" value="C:plasma membrane"/>
    <property type="evidence" value="ECO:0007669"/>
    <property type="project" value="UniProtKB-SubCell"/>
</dbReference>
<evidence type="ECO:0000313" key="12">
    <source>
        <dbReference type="EMBL" id="EIC31397.1"/>
    </source>
</evidence>
<keyword evidence="3 10" id="KW-0812">Transmembrane</keyword>
<keyword evidence="4 10" id="KW-0133">Cell shape</keyword>
<dbReference type="InterPro" id="IPR004268">
    <property type="entry name" value="MurJ"/>
</dbReference>
<dbReference type="STRING" id="686340.Metal_3752"/>
<feature type="transmembrane region" description="Helical" evidence="10">
    <location>
        <begin position="444"/>
        <end position="463"/>
    </location>
</feature>
<dbReference type="Proteomes" id="UP000005090">
    <property type="component" value="Chromosome"/>
</dbReference>
<comment type="function">
    <text evidence="8 10 11">Involved in peptidoglycan biosynthesis. Transports lipid-linked peptidoglycan precursors from the inner to the outer leaflet of the cytoplasmic membrane.</text>
</comment>
<feature type="transmembrane region" description="Helical" evidence="10">
    <location>
        <begin position="134"/>
        <end position="154"/>
    </location>
</feature>
<feature type="transmembrane region" description="Helical" evidence="10">
    <location>
        <begin position="192"/>
        <end position="213"/>
    </location>
</feature>
<proteinExistence type="inferred from homology"/>
<evidence type="ECO:0000256" key="8">
    <source>
        <dbReference type="ARBA" id="ARBA00060041"/>
    </source>
</evidence>
<dbReference type="GO" id="GO:0008360">
    <property type="term" value="P:regulation of cell shape"/>
    <property type="evidence" value="ECO:0007669"/>
    <property type="project" value="UniProtKB-UniRule"/>
</dbReference>
<evidence type="ECO:0000256" key="4">
    <source>
        <dbReference type="ARBA" id="ARBA00022960"/>
    </source>
</evidence>
<dbReference type="PANTHER" id="PTHR47019:SF1">
    <property type="entry name" value="LIPID II FLIPPASE MURJ"/>
    <property type="match status" value="1"/>
</dbReference>
<dbReference type="UniPathway" id="UPA00219"/>
<comment type="pathway">
    <text evidence="10">Cell wall biogenesis; peptidoglycan biosynthesis.</text>
</comment>
<protein>
    <recommendedName>
        <fullName evidence="10">Probable lipid II flippase MurJ</fullName>
    </recommendedName>
</protein>
<feature type="transmembrane region" description="Helical" evidence="10">
    <location>
        <begin position="317"/>
        <end position="338"/>
    </location>
</feature>
<feature type="transmembrane region" description="Helical" evidence="10">
    <location>
        <begin position="483"/>
        <end position="501"/>
    </location>
</feature>
<dbReference type="EMBL" id="CM001475">
    <property type="protein sequence ID" value="EIC31397.1"/>
    <property type="molecule type" value="Genomic_DNA"/>
</dbReference>
<keyword evidence="10 11" id="KW-0961">Cell wall biogenesis/degradation</keyword>
<dbReference type="GO" id="GO:0009252">
    <property type="term" value="P:peptidoglycan biosynthetic process"/>
    <property type="evidence" value="ECO:0007669"/>
    <property type="project" value="UniProtKB-UniRule"/>
</dbReference>
<feature type="transmembrane region" description="Helical" evidence="10">
    <location>
        <begin position="358"/>
        <end position="378"/>
    </location>
</feature>
<evidence type="ECO:0000256" key="1">
    <source>
        <dbReference type="ARBA" id="ARBA00004651"/>
    </source>
</evidence>
<dbReference type="GO" id="GO:0034204">
    <property type="term" value="P:lipid translocation"/>
    <property type="evidence" value="ECO:0007669"/>
    <property type="project" value="TreeGrafter"/>
</dbReference>
<evidence type="ECO:0000256" key="5">
    <source>
        <dbReference type="ARBA" id="ARBA00022984"/>
    </source>
</evidence>
<accession>H8GHS9</accession>
<keyword evidence="5 10" id="KW-0573">Peptidoglycan synthesis</keyword>
<dbReference type="HOGENOM" id="CLU_006797_5_3_6"/>
<comment type="subcellular location">
    <subcellularLocation>
        <location evidence="10">Cell inner membrane</location>
        <topology evidence="10">Multi-pass membrane protein</topology>
    </subcellularLocation>
    <subcellularLocation>
        <location evidence="1">Cell membrane</location>
        <topology evidence="1">Multi-pass membrane protein</topology>
    </subcellularLocation>
</comment>
<dbReference type="HAMAP" id="MF_02078">
    <property type="entry name" value="MurJ_MviN"/>
    <property type="match status" value="1"/>
</dbReference>
<dbReference type="PIRSF" id="PIRSF002869">
    <property type="entry name" value="MviN"/>
    <property type="match status" value="1"/>
</dbReference>
<feature type="transmembrane region" description="Helical" evidence="10">
    <location>
        <begin position="161"/>
        <end position="180"/>
    </location>
</feature>
<organism evidence="12 13">
    <name type="scientific">Methylomicrobium album BG8</name>
    <dbReference type="NCBI Taxonomy" id="686340"/>
    <lineage>
        <taxon>Bacteria</taxon>
        <taxon>Pseudomonadati</taxon>
        <taxon>Pseudomonadota</taxon>
        <taxon>Gammaproteobacteria</taxon>
        <taxon>Methylococcales</taxon>
        <taxon>Methylococcaceae</taxon>
        <taxon>Methylomicrobium</taxon>
    </lineage>
</organism>
<sequence>MFLNGQLLKSTALVGAMTLTSRLLGFVRDMLIARLFGADPATDAFFAAFKLPNFLRRLFAEGAFAHAFVPVLTDYKEHHGPAELKEFIDKTAGTLALILFLITAAGVIAAPLLIMGIAPGFAWQSARHELASQLLRISLPYLFFISLTAFAGAVLNAHGKFALPALTPVWLNIAMIAAALELAPRLDEPVTALAWGVFAAGIVQLAFQLPALVRLGLLPRFRPGFADPGVKKVIGLMLPAMFSVSVTQINLLFDTLIASLLAAGSVSWLYYSDRLVEFPLGILGIAVSTVILPNLSKTHAAGDPAAFSAALDWGLRLVLLIGLPATMGLIVLAEPLLSTLFQYEAFGAEDVHFAGKSLKAYAAGLLGFILIKVLAPAFTARMDIKTPVRYSIYAMIASLLLNVLAIPYAHAGLALATSLGALFNAALLLVKLRRERIYLPATGWRLFLVRIGLATGVMSAALYSQTDPNDWLDASSGKRVLRLLEWIGIGLLLYGATLWLTGMRTPLPTIKTQTGRSNG</sequence>
<dbReference type="eggNOG" id="COG0728">
    <property type="taxonomic scope" value="Bacteria"/>
</dbReference>
<feature type="transmembrane region" description="Helical" evidence="10">
    <location>
        <begin position="390"/>
        <end position="408"/>
    </location>
</feature>
<dbReference type="PRINTS" id="PR01806">
    <property type="entry name" value="VIRFACTRMVIN"/>
</dbReference>
<evidence type="ECO:0000256" key="11">
    <source>
        <dbReference type="PIRNR" id="PIRNR002869"/>
    </source>
</evidence>
<dbReference type="GO" id="GO:0071555">
    <property type="term" value="P:cell wall organization"/>
    <property type="evidence" value="ECO:0007669"/>
    <property type="project" value="UniProtKB-UniRule"/>
</dbReference>
<comment type="similarity">
    <text evidence="9 10 11">Belongs to the MurJ/MviN family.</text>
</comment>
<dbReference type="NCBIfam" id="TIGR01695">
    <property type="entry name" value="murJ_mviN"/>
    <property type="match status" value="1"/>
</dbReference>
<keyword evidence="10 11" id="KW-0813">Transport</keyword>
<keyword evidence="10" id="KW-0997">Cell inner membrane</keyword>
<dbReference type="CDD" id="cd13123">
    <property type="entry name" value="MATE_MurJ_like"/>
    <property type="match status" value="1"/>
</dbReference>
<reference evidence="12 13" key="1">
    <citation type="journal article" date="2013" name="Genome Announc.">
        <title>Genome Sequence of the Obligate Gammaproteobacterial Methanotroph Methylomicrobium album Strain BG8.</title>
        <authorList>
            <person name="Kits K.D."/>
            <person name="Kalyuzhnaya M.G."/>
            <person name="Klotz M.G."/>
            <person name="Jetten M.S."/>
            <person name="Op den Camp H.J."/>
            <person name="Vuilleumier S."/>
            <person name="Bringel F."/>
            <person name="Dispirito A.A."/>
            <person name="Murrell J.C."/>
            <person name="Bruce D."/>
            <person name="Cheng J.F."/>
            <person name="Copeland A."/>
            <person name="Goodwin L."/>
            <person name="Hauser L."/>
            <person name="Lajus A."/>
            <person name="Land M.L."/>
            <person name="Lapidus A."/>
            <person name="Lucas S."/>
            <person name="Medigue C."/>
            <person name="Pitluck S."/>
            <person name="Woyke T."/>
            <person name="Zeytun A."/>
            <person name="Stein L.Y."/>
        </authorList>
    </citation>
    <scope>NUCLEOTIDE SEQUENCE [LARGE SCALE GENOMIC DNA]</scope>
    <source>
        <strain evidence="12 13">BG8</strain>
    </source>
</reference>
<feature type="transmembrane region" description="Helical" evidence="10">
    <location>
        <begin position="278"/>
        <end position="296"/>
    </location>
</feature>
<evidence type="ECO:0000256" key="10">
    <source>
        <dbReference type="HAMAP-Rule" id="MF_02078"/>
    </source>
</evidence>
<feature type="transmembrane region" description="Helical" evidence="10">
    <location>
        <begin position="414"/>
        <end position="432"/>
    </location>
</feature>
<keyword evidence="7 10" id="KW-0472">Membrane</keyword>
<evidence type="ECO:0000256" key="7">
    <source>
        <dbReference type="ARBA" id="ARBA00023136"/>
    </source>
</evidence>
<evidence type="ECO:0000313" key="13">
    <source>
        <dbReference type="Proteomes" id="UP000005090"/>
    </source>
</evidence>
<gene>
    <name evidence="10" type="primary">murJ</name>
    <name evidence="12" type="ORF">Metal_3752</name>
</gene>
<keyword evidence="13" id="KW-1185">Reference proteome</keyword>
<dbReference type="PANTHER" id="PTHR47019">
    <property type="entry name" value="LIPID II FLIPPASE MURJ"/>
    <property type="match status" value="1"/>
</dbReference>
<dbReference type="AlphaFoldDB" id="H8GHS9"/>
<evidence type="ECO:0000256" key="3">
    <source>
        <dbReference type="ARBA" id="ARBA00022692"/>
    </source>
</evidence>
<name>H8GHS9_METAL</name>
<feature type="transmembrane region" description="Helical" evidence="10">
    <location>
        <begin position="95"/>
        <end position="122"/>
    </location>
</feature>
<keyword evidence="2 10" id="KW-1003">Cell membrane</keyword>
<keyword evidence="6 10" id="KW-1133">Transmembrane helix</keyword>
<evidence type="ECO:0000256" key="6">
    <source>
        <dbReference type="ARBA" id="ARBA00022989"/>
    </source>
</evidence>
<dbReference type="InterPro" id="IPR051050">
    <property type="entry name" value="Lipid_II_flippase_MurJ/MviN"/>
</dbReference>
<dbReference type="GO" id="GO:0015648">
    <property type="term" value="F:lipid-linked peptidoglycan transporter activity"/>
    <property type="evidence" value="ECO:0007669"/>
    <property type="project" value="UniProtKB-UniRule"/>
</dbReference>
<dbReference type="Pfam" id="PF03023">
    <property type="entry name" value="MurJ"/>
    <property type="match status" value="1"/>
</dbReference>
<feature type="transmembrane region" description="Helical" evidence="10">
    <location>
        <begin position="251"/>
        <end position="272"/>
    </location>
</feature>